<evidence type="ECO:0000256" key="2">
    <source>
        <dbReference type="ARBA" id="ARBA00004687"/>
    </source>
</evidence>
<sequence>AAVERKIMDSKESEIATFALNSRLIILVFQCVANAVIPDHDAGVFYPPKDKSQFSWIDHIIHFLFGGLQRWDAVYFTHIIQFGYTYENCIAFFPFYPLVASSISSLLQILGTLHYSSWILLTCVILNVTLFIATAIILYRLGKVVVNENVAYYATMMFCLNPASIFMTAPYSEIMYMFLLTSALLKLNKSAILTASFLIGLSVFTRSNGVIGIGFILHAIAKSLIAELKTLTFTRNDRLLNFLQSSLYLLLLTIINTIACIVLSLAPFFIYQFYIYHKFCFPSNHSDSLPPDLILYGRAQGYHVIGDEPSPWCKDYLPLSYFYIQKHHWDVGFLHYYQMKQLPNFLLAVPIIVLSIRSCLHFLKNSLGPFYTLGLFTTKKPSDHLNQDCRNDIVVRNRTASKKKTKETMVNDRYPQDYNSFRRMVQSEDIIVYVLHLFGLTVFGCIFIHIQVLTRFLCSSSPLLYWYCGALYVQGKQKANTTDMQHLSTKQNEASENRVAHNTRTHDIYLSILTRLHLDFIVDVFMSWLYLCFSFRAAFVFFVVYTVTGTIMFCNFLPWT</sequence>
<dbReference type="PANTHER" id="PTHR12468:SF2">
    <property type="entry name" value="GPI MANNOSYLTRANSFERASE 2"/>
    <property type="match status" value="1"/>
</dbReference>
<evidence type="ECO:0000313" key="12">
    <source>
        <dbReference type="EMBL" id="CEK86796.1"/>
    </source>
</evidence>
<feature type="transmembrane region" description="Helical" evidence="11">
    <location>
        <begin position="208"/>
        <end position="226"/>
    </location>
</feature>
<feature type="transmembrane region" description="Helical" evidence="11">
    <location>
        <begin position="117"/>
        <end position="138"/>
    </location>
</feature>
<evidence type="ECO:0000256" key="3">
    <source>
        <dbReference type="ARBA" id="ARBA00008698"/>
    </source>
</evidence>
<dbReference type="GO" id="GO:0000009">
    <property type="term" value="F:alpha-1,6-mannosyltransferase activity"/>
    <property type="evidence" value="ECO:0007669"/>
    <property type="project" value="InterPro"/>
</dbReference>
<proteinExistence type="inferred from homology"/>
<comment type="similarity">
    <text evidence="3 11">Belongs to the PIGV family.</text>
</comment>
<protein>
    <recommendedName>
        <fullName evidence="11">GPI mannosyltransferase 2</fullName>
        <ecNumber evidence="11">2.4.1.-</ecNumber>
    </recommendedName>
</protein>
<feature type="non-terminal residue" evidence="12">
    <location>
        <position position="1"/>
    </location>
</feature>
<evidence type="ECO:0000256" key="8">
    <source>
        <dbReference type="ARBA" id="ARBA00022824"/>
    </source>
</evidence>
<evidence type="ECO:0000256" key="4">
    <source>
        <dbReference type="ARBA" id="ARBA00022502"/>
    </source>
</evidence>
<dbReference type="InterPro" id="IPR007315">
    <property type="entry name" value="PIG-V/Gpi18"/>
</dbReference>
<dbReference type="PANTHER" id="PTHR12468">
    <property type="entry name" value="GPI MANNOSYLTRANSFERASE 2"/>
    <property type="match status" value="1"/>
</dbReference>
<evidence type="ECO:0000256" key="10">
    <source>
        <dbReference type="ARBA" id="ARBA00023136"/>
    </source>
</evidence>
<feature type="transmembrane region" description="Helical" evidence="11">
    <location>
        <begin position="175"/>
        <end position="201"/>
    </location>
</feature>
<dbReference type="EC" id="2.4.1.-" evidence="11"/>
<keyword evidence="9 11" id="KW-1133">Transmembrane helix</keyword>
<feature type="transmembrane region" description="Helical" evidence="11">
    <location>
        <begin position="150"/>
        <end position="169"/>
    </location>
</feature>
<feature type="transmembrane region" description="Helical" evidence="11">
    <location>
        <begin position="246"/>
        <end position="271"/>
    </location>
</feature>
<dbReference type="AlphaFoldDB" id="A0A0B7B3B7"/>
<feature type="transmembrane region" description="Helical" evidence="11">
    <location>
        <begin position="89"/>
        <end position="111"/>
    </location>
</feature>
<accession>A0A0B7B3B7</accession>
<organism evidence="12">
    <name type="scientific">Arion vulgaris</name>
    <dbReference type="NCBI Taxonomy" id="1028688"/>
    <lineage>
        <taxon>Eukaryota</taxon>
        <taxon>Metazoa</taxon>
        <taxon>Spiralia</taxon>
        <taxon>Lophotrochozoa</taxon>
        <taxon>Mollusca</taxon>
        <taxon>Gastropoda</taxon>
        <taxon>Heterobranchia</taxon>
        <taxon>Euthyneura</taxon>
        <taxon>Panpulmonata</taxon>
        <taxon>Eupulmonata</taxon>
        <taxon>Stylommatophora</taxon>
        <taxon>Helicina</taxon>
        <taxon>Arionoidea</taxon>
        <taxon>Arionidae</taxon>
        <taxon>Arion</taxon>
    </lineage>
</organism>
<keyword evidence="8 11" id="KW-0256">Endoplasmic reticulum</keyword>
<dbReference type="GO" id="GO:0006506">
    <property type="term" value="P:GPI anchor biosynthetic process"/>
    <property type="evidence" value="ECO:0007669"/>
    <property type="project" value="UniProtKB-UniPathway"/>
</dbReference>
<dbReference type="GO" id="GO:0005789">
    <property type="term" value="C:endoplasmic reticulum membrane"/>
    <property type="evidence" value="ECO:0007669"/>
    <property type="project" value="UniProtKB-SubCell"/>
</dbReference>
<feature type="transmembrane region" description="Helical" evidence="11">
    <location>
        <begin position="537"/>
        <end position="557"/>
    </location>
</feature>
<name>A0A0B7B3B7_9EUPU</name>
<evidence type="ECO:0000256" key="7">
    <source>
        <dbReference type="ARBA" id="ARBA00022692"/>
    </source>
</evidence>
<keyword evidence="6 11" id="KW-0808">Transferase</keyword>
<comment type="function">
    <text evidence="11">Mannosyltransferase involved in glycosylphosphatidylinositol-anchor biosynthesis.</text>
</comment>
<dbReference type="UniPathway" id="UPA00196"/>
<keyword evidence="7 11" id="KW-0812">Transmembrane</keyword>
<evidence type="ECO:0000256" key="6">
    <source>
        <dbReference type="ARBA" id="ARBA00022679"/>
    </source>
</evidence>
<gene>
    <name evidence="12" type="primary">ORF155754</name>
</gene>
<dbReference type="GO" id="GO:0004376">
    <property type="term" value="F:GPI mannosyltransferase activity"/>
    <property type="evidence" value="ECO:0007669"/>
    <property type="project" value="InterPro"/>
</dbReference>
<dbReference type="GO" id="GO:0031501">
    <property type="term" value="C:mannosyltransferase complex"/>
    <property type="evidence" value="ECO:0007669"/>
    <property type="project" value="TreeGrafter"/>
</dbReference>
<comment type="subcellular location">
    <subcellularLocation>
        <location evidence="1 11">Endoplasmic reticulum membrane</location>
        <topology evidence="1 11">Multi-pass membrane protein</topology>
    </subcellularLocation>
</comment>
<evidence type="ECO:0000256" key="5">
    <source>
        <dbReference type="ARBA" id="ARBA00022676"/>
    </source>
</evidence>
<comment type="pathway">
    <text evidence="2 11">Glycolipid biosynthesis; glycosylphosphatidylinositol-anchor biosynthesis.</text>
</comment>
<keyword evidence="4 11" id="KW-0337">GPI-anchor biosynthesis</keyword>
<evidence type="ECO:0000256" key="9">
    <source>
        <dbReference type="ARBA" id="ARBA00022989"/>
    </source>
</evidence>
<keyword evidence="5 11" id="KW-0328">Glycosyltransferase</keyword>
<evidence type="ECO:0000256" key="1">
    <source>
        <dbReference type="ARBA" id="ARBA00004477"/>
    </source>
</evidence>
<keyword evidence="10 11" id="KW-0472">Membrane</keyword>
<evidence type="ECO:0000256" key="11">
    <source>
        <dbReference type="RuleBase" id="RU363112"/>
    </source>
</evidence>
<feature type="transmembrane region" description="Helical" evidence="11">
    <location>
        <begin position="430"/>
        <end position="450"/>
    </location>
</feature>
<reference evidence="12" key="1">
    <citation type="submission" date="2014-12" db="EMBL/GenBank/DDBJ databases">
        <title>Insight into the proteome of Arion vulgaris.</title>
        <authorList>
            <person name="Aradska J."/>
            <person name="Bulat T."/>
            <person name="Smidak R."/>
            <person name="Sarate P."/>
            <person name="Gangsoo J."/>
            <person name="Sialana F."/>
            <person name="Bilban M."/>
            <person name="Lubec G."/>
        </authorList>
    </citation>
    <scope>NUCLEOTIDE SEQUENCE</scope>
    <source>
        <tissue evidence="12">Skin</tissue>
    </source>
</reference>
<dbReference type="EMBL" id="HACG01039931">
    <property type="protein sequence ID" value="CEK86796.1"/>
    <property type="molecule type" value="Transcribed_RNA"/>
</dbReference>
<dbReference type="Pfam" id="PF04188">
    <property type="entry name" value="Mannosyl_trans2"/>
    <property type="match status" value="1"/>
</dbReference>